<evidence type="ECO:0000313" key="26">
    <source>
        <dbReference type="Proteomes" id="UP000515151"/>
    </source>
</evidence>
<feature type="domain" description="Plant heme peroxidase family profile" evidence="23">
    <location>
        <begin position="27"/>
        <end position="322"/>
    </location>
</feature>
<reference evidence="25" key="1">
    <citation type="journal article" date="2017" name="Plant J.">
        <title>The pomegranate (Punica granatum L.) genome and the genomics of punicalagin biosynthesis.</title>
        <authorList>
            <person name="Qin G."/>
            <person name="Xu C."/>
            <person name="Ming R."/>
            <person name="Tang H."/>
            <person name="Guyot R."/>
            <person name="Kramer E.M."/>
            <person name="Hu Y."/>
            <person name="Yi X."/>
            <person name="Qi Y."/>
            <person name="Xu X."/>
            <person name="Gao Z."/>
            <person name="Pan H."/>
            <person name="Jian J."/>
            <person name="Tian Y."/>
            <person name="Yue Z."/>
            <person name="Xu Y."/>
        </authorList>
    </citation>
    <scope>NUCLEOTIDE SEQUENCE [LARGE SCALE GENOMIC DNA]</scope>
    <source>
        <strain evidence="25">cv. Dabenzi</strain>
    </source>
</reference>
<protein>
    <recommendedName>
        <fullName evidence="5 22">Peroxidase</fullName>
        <ecNumber evidence="5 22">1.11.1.7</ecNumber>
    </recommendedName>
</protein>
<feature type="site" description="Transition state stabilizer" evidence="20">
    <location>
        <position position="66"/>
    </location>
</feature>
<dbReference type="FunFam" id="1.10.520.10:FF:000006">
    <property type="entry name" value="Peroxidase"/>
    <property type="match status" value="1"/>
</dbReference>
<keyword evidence="12 22" id="KW-0560">Oxidoreductase</keyword>
<evidence type="ECO:0000313" key="25">
    <source>
        <dbReference type="Proteomes" id="UP000197138"/>
    </source>
</evidence>
<evidence type="ECO:0000256" key="6">
    <source>
        <dbReference type="ARBA" id="ARBA00022525"/>
    </source>
</evidence>
<dbReference type="GO" id="GO:0042744">
    <property type="term" value="P:hydrogen peroxide catabolic process"/>
    <property type="evidence" value="ECO:0007669"/>
    <property type="project" value="UniProtKB-KW"/>
</dbReference>
<dbReference type="OrthoDB" id="2113341at2759"/>
<keyword evidence="11 19" id="KW-0106">Calcium</keyword>
<feature type="binding site" evidence="19">
    <location>
        <position position="76"/>
    </location>
    <ligand>
        <name>Ca(2+)</name>
        <dbReference type="ChEBI" id="CHEBI:29108"/>
        <label>1</label>
    </ligand>
</feature>
<feature type="binding site" evidence="19">
    <location>
        <position position="71"/>
    </location>
    <ligand>
        <name>Ca(2+)</name>
        <dbReference type="ChEBI" id="CHEBI:29108"/>
        <label>1</label>
    </ligand>
</feature>
<dbReference type="PROSITE" id="PS00436">
    <property type="entry name" value="PEROXIDASE_2"/>
    <property type="match status" value="1"/>
</dbReference>
<evidence type="ECO:0000256" key="1">
    <source>
        <dbReference type="ARBA" id="ARBA00000189"/>
    </source>
</evidence>
<comment type="similarity">
    <text evidence="4">Belongs to the peroxidase family. Ascorbate peroxidase subfamily.</text>
</comment>
<evidence type="ECO:0000256" key="9">
    <source>
        <dbReference type="ARBA" id="ARBA00022723"/>
    </source>
</evidence>
<keyword evidence="7 22" id="KW-0575">Peroxidase</keyword>
<dbReference type="GeneID" id="116201433"/>
<dbReference type="InterPro" id="IPR000823">
    <property type="entry name" value="Peroxidase_pln"/>
</dbReference>
<evidence type="ECO:0000313" key="24">
    <source>
        <dbReference type="EMBL" id="OWM73643.1"/>
    </source>
</evidence>
<comment type="catalytic activity">
    <reaction evidence="1 22">
        <text>2 a phenolic donor + H2O2 = 2 a phenolic radical donor + 2 H2O</text>
        <dbReference type="Rhea" id="RHEA:56136"/>
        <dbReference type="ChEBI" id="CHEBI:15377"/>
        <dbReference type="ChEBI" id="CHEBI:16240"/>
        <dbReference type="ChEBI" id="CHEBI:139520"/>
        <dbReference type="ChEBI" id="CHEBI:139521"/>
        <dbReference type="EC" id="1.11.1.7"/>
    </reaction>
</comment>
<keyword evidence="26" id="KW-1185">Reference proteome</keyword>
<dbReference type="PRINTS" id="PR00458">
    <property type="entry name" value="PEROXIDASE"/>
</dbReference>
<evidence type="ECO:0000256" key="12">
    <source>
        <dbReference type="ARBA" id="ARBA00023002"/>
    </source>
</evidence>
<feature type="binding site" evidence="19">
    <location>
        <position position="74"/>
    </location>
    <ligand>
        <name>Ca(2+)</name>
        <dbReference type="ChEBI" id="CHEBI:29108"/>
        <label>1</label>
    </ligand>
</feature>
<dbReference type="GO" id="GO:0020037">
    <property type="term" value="F:heme binding"/>
    <property type="evidence" value="ECO:0007669"/>
    <property type="project" value="UniProtKB-UniRule"/>
</dbReference>
<name>A0A218WM25_PUNGR</name>
<keyword evidence="15" id="KW-0325">Glycoprotein</keyword>
<dbReference type="Proteomes" id="UP000197138">
    <property type="component" value="Unassembled WGS sequence"/>
</dbReference>
<dbReference type="Gene3D" id="1.10.420.10">
    <property type="entry name" value="Peroxidase, domain 2"/>
    <property type="match status" value="1"/>
</dbReference>
<keyword evidence="10 22" id="KW-0732">Signal</keyword>
<dbReference type="RefSeq" id="XP_031388533.1">
    <property type="nucleotide sequence ID" value="XM_031532673.1"/>
</dbReference>
<proteinExistence type="inferred from homology"/>
<comment type="cofactor">
    <cofactor evidence="19 22">
        <name>Ca(2+)</name>
        <dbReference type="ChEBI" id="CHEBI:29108"/>
    </cofactor>
    <text evidence="19 22">Binds 2 calcium ions per subunit.</text>
</comment>
<dbReference type="GO" id="GO:0006979">
    <property type="term" value="P:response to oxidative stress"/>
    <property type="evidence" value="ECO:0007669"/>
    <property type="project" value="UniProtKB-UniRule"/>
</dbReference>
<reference evidence="24" key="2">
    <citation type="submission" date="2017-06" db="EMBL/GenBank/DDBJ databases">
        <title>The pomegranate genome and the genomics of punicalagin biosynthesis.</title>
        <authorList>
            <person name="Xu C."/>
        </authorList>
    </citation>
    <scope>NUCLEOTIDE SEQUENCE [LARGE SCALE GENOMIC DNA]</scope>
    <source>
        <tissue evidence="24">Fresh leaf</tissue>
    </source>
</reference>
<dbReference type="Gene3D" id="1.10.520.10">
    <property type="match status" value="1"/>
</dbReference>
<feature type="binding site" evidence="19">
    <location>
        <position position="192"/>
    </location>
    <ligand>
        <name>Ca(2+)</name>
        <dbReference type="ChEBI" id="CHEBI:29108"/>
        <label>2</label>
    </ligand>
</feature>
<evidence type="ECO:0000256" key="19">
    <source>
        <dbReference type="PIRSR" id="PIRSR600823-3"/>
    </source>
</evidence>
<dbReference type="InterPro" id="IPR002016">
    <property type="entry name" value="Haem_peroxidase"/>
</dbReference>
<keyword evidence="9 19" id="KW-0479">Metal-binding</keyword>
<evidence type="ECO:0000256" key="3">
    <source>
        <dbReference type="ARBA" id="ARBA00004613"/>
    </source>
</evidence>
<feature type="active site" description="Proton acceptor" evidence="17">
    <location>
        <position position="70"/>
    </location>
</feature>
<feature type="binding site" evidence="19">
    <location>
        <position position="80"/>
    </location>
    <ligand>
        <name>Ca(2+)</name>
        <dbReference type="ChEBI" id="CHEBI:29108"/>
        <label>1</label>
    </ligand>
</feature>
<evidence type="ECO:0000256" key="7">
    <source>
        <dbReference type="ARBA" id="ARBA00022559"/>
    </source>
</evidence>
<comment type="subcellular location">
    <subcellularLocation>
        <location evidence="3 22">Secreted</location>
    </subcellularLocation>
</comment>
<keyword evidence="13 19" id="KW-0408">Iron</keyword>
<dbReference type="EMBL" id="MTKT01003950">
    <property type="protein sequence ID" value="OWM73643.1"/>
    <property type="molecule type" value="Genomic_DNA"/>
</dbReference>
<dbReference type="PROSITE" id="PS00435">
    <property type="entry name" value="PEROXIDASE_1"/>
    <property type="match status" value="1"/>
</dbReference>
<feature type="signal peptide" evidence="22">
    <location>
        <begin position="1"/>
        <end position="26"/>
    </location>
</feature>
<evidence type="ECO:0000256" key="10">
    <source>
        <dbReference type="ARBA" id="ARBA00022729"/>
    </source>
</evidence>
<feature type="disulfide bond" evidence="21">
    <location>
        <begin position="37"/>
        <end position="115"/>
    </location>
</feature>
<evidence type="ECO:0000256" key="11">
    <source>
        <dbReference type="ARBA" id="ARBA00022837"/>
    </source>
</evidence>
<evidence type="ECO:0000313" key="27">
    <source>
        <dbReference type="RefSeq" id="XP_031388533.1"/>
    </source>
</evidence>
<accession>A0A218WM25</accession>
<dbReference type="SUPFAM" id="SSF48113">
    <property type="entry name" value="Heme-dependent peroxidases"/>
    <property type="match status" value="1"/>
</dbReference>
<dbReference type="EC" id="1.11.1.7" evidence="5 22"/>
<evidence type="ECO:0000256" key="21">
    <source>
        <dbReference type="PIRSR" id="PIRSR600823-5"/>
    </source>
</evidence>
<evidence type="ECO:0000256" key="4">
    <source>
        <dbReference type="ARBA" id="ARBA00006873"/>
    </source>
</evidence>
<dbReference type="Pfam" id="PF00141">
    <property type="entry name" value="peroxidase"/>
    <property type="match status" value="1"/>
</dbReference>
<dbReference type="InterPro" id="IPR033905">
    <property type="entry name" value="Secretory_peroxidase"/>
</dbReference>
<gene>
    <name evidence="27" type="primary">LOC116201433</name>
    <name evidence="24" type="ORF">CDL15_Pgr026742</name>
</gene>
<evidence type="ECO:0000256" key="22">
    <source>
        <dbReference type="RuleBase" id="RU362060"/>
    </source>
</evidence>
<feature type="binding site" evidence="19">
    <location>
        <position position="253"/>
    </location>
    <ligand>
        <name>Ca(2+)</name>
        <dbReference type="ChEBI" id="CHEBI:29108"/>
        <label>2</label>
    </ligand>
</feature>
<dbReference type="PRINTS" id="PR00461">
    <property type="entry name" value="PLPEROXIDASE"/>
</dbReference>
<dbReference type="PANTHER" id="PTHR31517:SF59">
    <property type="entry name" value="PEROXIDASE"/>
    <property type="match status" value="1"/>
</dbReference>
<evidence type="ECO:0000256" key="17">
    <source>
        <dbReference type="PIRSR" id="PIRSR600823-1"/>
    </source>
</evidence>
<evidence type="ECO:0000256" key="2">
    <source>
        <dbReference type="ARBA" id="ARBA00002322"/>
    </source>
</evidence>
<feature type="binding site" evidence="19">
    <location>
        <position position="89"/>
    </location>
    <ligand>
        <name>Ca(2+)</name>
        <dbReference type="ChEBI" id="CHEBI:29108"/>
        <label>1</label>
    </ligand>
</feature>
<dbReference type="InterPro" id="IPR010255">
    <property type="entry name" value="Haem_peroxidase_sf"/>
</dbReference>
<reference evidence="26" key="3">
    <citation type="journal article" date="2020" name="Plant Biotechnol. J.">
        <title>The pomegranate (Punica granatum L.) draft genome dissects genetic divergence between soft- and hard-seeded cultivars.</title>
        <authorList>
            <person name="Luo X."/>
            <person name="Li H."/>
            <person name="Wu Z."/>
            <person name="Yao W."/>
            <person name="Zhao P."/>
            <person name="Cao D."/>
            <person name="Yu H."/>
            <person name="Li K."/>
            <person name="Poudel K."/>
            <person name="Zhao D."/>
            <person name="Zhang F."/>
            <person name="Xia X."/>
            <person name="Chen L."/>
            <person name="Wang Q."/>
            <person name="Jing D."/>
            <person name="Cao S."/>
        </authorList>
    </citation>
    <scope>NUCLEOTIDE SEQUENCE [LARGE SCALE GENOMIC DNA]</scope>
</reference>
<evidence type="ECO:0000259" key="23">
    <source>
        <dbReference type="PROSITE" id="PS50873"/>
    </source>
</evidence>
<evidence type="ECO:0000256" key="5">
    <source>
        <dbReference type="ARBA" id="ARBA00012313"/>
    </source>
</evidence>
<organism evidence="24 25">
    <name type="scientific">Punica granatum</name>
    <name type="common">Pomegranate</name>
    <dbReference type="NCBI Taxonomy" id="22663"/>
    <lineage>
        <taxon>Eukaryota</taxon>
        <taxon>Viridiplantae</taxon>
        <taxon>Streptophyta</taxon>
        <taxon>Embryophyta</taxon>
        <taxon>Tracheophyta</taxon>
        <taxon>Spermatophyta</taxon>
        <taxon>Magnoliopsida</taxon>
        <taxon>eudicotyledons</taxon>
        <taxon>Gunneridae</taxon>
        <taxon>Pentapetalae</taxon>
        <taxon>rosids</taxon>
        <taxon>malvids</taxon>
        <taxon>Myrtales</taxon>
        <taxon>Lythraceae</taxon>
        <taxon>Punica</taxon>
    </lineage>
</organism>
<keyword evidence="14 21" id="KW-1015">Disulfide bond</keyword>
<dbReference type="GO" id="GO:0046872">
    <property type="term" value="F:metal ion binding"/>
    <property type="evidence" value="ECO:0007669"/>
    <property type="project" value="UniProtKB-UniRule"/>
</dbReference>
<dbReference type="PROSITE" id="PS50873">
    <property type="entry name" value="PEROXIDASE_4"/>
    <property type="match status" value="1"/>
</dbReference>
<feature type="disulfide bond" evidence="21">
    <location>
        <begin position="198"/>
        <end position="230"/>
    </location>
</feature>
<evidence type="ECO:0000256" key="13">
    <source>
        <dbReference type="ARBA" id="ARBA00023004"/>
    </source>
</evidence>
<keyword evidence="16 22" id="KW-0376">Hydrogen peroxide</keyword>
<dbReference type="FunFam" id="1.10.420.10:FF:000007">
    <property type="entry name" value="Peroxidase"/>
    <property type="match status" value="1"/>
</dbReference>
<sequence length="327" mass="35233">MKMARTTILVLALALATASLMRPCNGALEAGFYRGKCGIADIEQVVRGVVVARFVRDPTITAALLRLQFHDCFVNGCDASILLDGEKSEKTAPPNLSVRGYDIIDAAKSAVEAICPGVVSCADIIVMATRDAVSLSGRKWYLVQTGRKDGLVSLPSDVNLPGPTISVSQSIAAFAQKGLSVTDMVYLLGGHTVGVAHCSFFQDRLYNFQKTGKPDPTMDPALVRTLRSRCPEKSKVDNTVNLDQNQLSALTVDNSYYKQLQAHRGILQIDQELALDRLTNATVSKIAKSLDFSTKFGEAMVKLGALQSGSPGEIRKSCRAVNPPRSK</sequence>
<dbReference type="CDD" id="cd00693">
    <property type="entry name" value="secretory_peroxidase"/>
    <property type="match status" value="1"/>
</dbReference>
<comment type="similarity">
    <text evidence="22">Belongs to the peroxidase family. Classical plant (class III) peroxidase subfamily.</text>
</comment>
<evidence type="ECO:0000256" key="16">
    <source>
        <dbReference type="ARBA" id="ARBA00023324"/>
    </source>
</evidence>
<dbReference type="GO" id="GO:0005576">
    <property type="term" value="C:extracellular region"/>
    <property type="evidence" value="ECO:0007669"/>
    <property type="project" value="UniProtKB-SubCell"/>
</dbReference>
<evidence type="ECO:0000256" key="15">
    <source>
        <dbReference type="ARBA" id="ARBA00023180"/>
    </source>
</evidence>
<feature type="binding site" evidence="19">
    <location>
        <position position="78"/>
    </location>
    <ligand>
        <name>Ca(2+)</name>
        <dbReference type="ChEBI" id="CHEBI:29108"/>
        <label>1</label>
    </ligand>
</feature>
<evidence type="ECO:0000256" key="8">
    <source>
        <dbReference type="ARBA" id="ARBA00022617"/>
    </source>
</evidence>
<evidence type="ECO:0000256" key="20">
    <source>
        <dbReference type="PIRSR" id="PIRSR600823-4"/>
    </source>
</evidence>
<feature type="binding site" evidence="18">
    <location>
        <position position="161"/>
    </location>
    <ligand>
        <name>substrate</name>
    </ligand>
</feature>
<feature type="binding site" evidence="19">
    <location>
        <position position="243"/>
    </location>
    <ligand>
        <name>Ca(2+)</name>
        <dbReference type="ChEBI" id="CHEBI:29108"/>
        <label>2</label>
    </ligand>
</feature>
<feature type="binding site" description="axial binding residue" evidence="19">
    <location>
        <position position="191"/>
    </location>
    <ligand>
        <name>heme b</name>
        <dbReference type="ChEBI" id="CHEBI:60344"/>
    </ligand>
    <ligandPart>
        <name>Fe</name>
        <dbReference type="ChEBI" id="CHEBI:18248"/>
    </ligandPart>
</feature>
<comment type="cofactor">
    <cofactor evidence="19 22">
        <name>heme b</name>
        <dbReference type="ChEBI" id="CHEBI:60344"/>
    </cofactor>
    <text evidence="19 22">Binds 1 heme b (iron(II)-protoporphyrin IX) group per subunit.</text>
</comment>
<keyword evidence="8 22" id="KW-0349">Heme</keyword>
<dbReference type="AlphaFoldDB" id="A0A218WM25"/>
<feature type="disulfide bond" evidence="21">
    <location>
        <begin position="72"/>
        <end position="77"/>
    </location>
</feature>
<dbReference type="PANTHER" id="PTHR31517">
    <property type="match status" value="1"/>
</dbReference>
<feature type="disulfide bond" evidence="21">
    <location>
        <begin position="121"/>
        <end position="318"/>
    </location>
</feature>
<dbReference type="GO" id="GO:0140825">
    <property type="term" value="F:lactoperoxidase activity"/>
    <property type="evidence" value="ECO:0007669"/>
    <property type="project" value="UniProtKB-EC"/>
</dbReference>
<reference evidence="27" key="4">
    <citation type="submission" date="2025-04" db="UniProtKB">
        <authorList>
            <consortium name="RefSeq"/>
        </authorList>
    </citation>
    <scope>IDENTIFICATION</scope>
    <source>
        <tissue evidence="27">Leaf</tissue>
    </source>
</reference>
<dbReference type="InterPro" id="IPR019794">
    <property type="entry name" value="Peroxidases_AS"/>
</dbReference>
<comment type="function">
    <text evidence="2">Removal of H(2)O(2), oxidation of toxic reductants, biosynthesis and degradation of lignin, suberization, auxin catabolism, response to environmental stresses such as wounding, pathogen attack and oxidative stress. These functions might be dependent on each isozyme/isoform in each plant tissue.</text>
</comment>
<dbReference type="InterPro" id="IPR019793">
    <property type="entry name" value="Peroxidases_heam-ligand_BS"/>
</dbReference>
<evidence type="ECO:0000256" key="14">
    <source>
        <dbReference type="ARBA" id="ARBA00023157"/>
    </source>
</evidence>
<feature type="chain" id="PRO_5044514682" description="Peroxidase" evidence="22">
    <location>
        <begin position="27"/>
        <end position="327"/>
    </location>
</feature>
<keyword evidence="6 22" id="KW-0964">Secreted</keyword>
<dbReference type="Proteomes" id="UP000515151">
    <property type="component" value="Chromosome 3"/>
</dbReference>
<evidence type="ECO:0000256" key="18">
    <source>
        <dbReference type="PIRSR" id="PIRSR600823-2"/>
    </source>
</evidence>